<dbReference type="Proteomes" id="UP000053398">
    <property type="component" value="Unassembled WGS sequence"/>
</dbReference>
<dbReference type="GO" id="GO:0004016">
    <property type="term" value="F:adenylate cyclase activity"/>
    <property type="evidence" value="ECO:0007669"/>
    <property type="project" value="TreeGrafter"/>
</dbReference>
<accession>A0A101PV93</accession>
<keyword evidence="5" id="KW-1185">Reference proteome</keyword>
<keyword evidence="2" id="KW-0067">ATP-binding</keyword>
<dbReference type="PANTHER" id="PTHR16305:SF35">
    <property type="entry name" value="TRANSCRIPTIONAL ACTIVATOR DOMAIN"/>
    <property type="match status" value="1"/>
</dbReference>
<dbReference type="InterPro" id="IPR041664">
    <property type="entry name" value="AAA_16"/>
</dbReference>
<dbReference type="SUPFAM" id="SSF52540">
    <property type="entry name" value="P-loop containing nucleoside triphosphate hydrolases"/>
    <property type="match status" value="1"/>
</dbReference>
<comment type="caution">
    <text evidence="4">The sequence shown here is derived from an EMBL/GenBank/DDBJ whole genome shotgun (WGS) entry which is preliminary data.</text>
</comment>
<evidence type="ECO:0000313" key="4">
    <source>
        <dbReference type="EMBL" id="KUN18353.1"/>
    </source>
</evidence>
<dbReference type="SUPFAM" id="SSF46894">
    <property type="entry name" value="C-terminal effector domain of the bipartite response regulators"/>
    <property type="match status" value="1"/>
</dbReference>
<evidence type="ECO:0000313" key="5">
    <source>
        <dbReference type="Proteomes" id="UP000053398"/>
    </source>
</evidence>
<sequence>MGRTSELRALEAVLDAGKAEGEALLLLGDPGVGKTVLLDAVATAARANGAHVLRVVGVEAEEDLAFSALHQLLYPLLDQLPGIPAFQAGVLEQALSIRQGSAPGRFAISAAALALLQAAAGREPLCVVVDDVHWIDRSSAEVLMFVARRLGGCRVAFVMAARSGWSGFVDPTGLPVLAVPPLKPQDARMLLERSHPGLAESARQRILDEAEGNPLALIELPEQLKPAQRQGREPLPANLPLSSRLESVFADRVLLLTPATRFFLLLVALDGQRRGNVRQIRAALRAAGEPWDDTLLEDGERSGLLRIDHMEDRVSFRHPMARSCLVHMSPSGRRKAAHRALAAVMDDTSERRAWHLAHAAEGPDEAVALELTRAAQRALARGGATEAAAAFRRAAELSPDGKARARRLDEAAFAAGVSGQLATASELVTAGSAETLRGAAAAAYVLFHRDGDVDAVFHTLLPALNEAPYSTRPDDLAAYDDAFYVLLNSAVWANRPDLWPPVERVLDRVSDIARMCFDCVADPARTAHDVRERLDRATAALSPHTPFWRVNWLIYTALYLDAFSYYDNVWRDFVGQAAYDSQRFVLLARAHDAFMRGDWDTTLVIATEGTGDAAEHEYNFTHMMFTYGLASVAAGRGDEEALRRHGDAITAWAGPRRVRLLLAAVAETRVTTAMGRGDFEEAYQQAVSLTPPGQLPAYYPHVQRVFLDLVESAVRTGRTADARAHVEAGRQARLGAISPHHEIILAVAAAVAAADEDAGELYEAALAVPDASLWAYEYARLRLLYGEWLRRRRDYTASRVHLGVALDLFEHRLKAPLWAKRAREELRAAGVGVPVPEGGAAVPMSAQERRIAELAAGGLSNKEIGRRLNISPRTAGAHLYRVFPKLGITSRAALRDALAALDQRQAR</sequence>
<gene>
    <name evidence="4" type="ORF">AQJ11_35100</name>
</gene>
<dbReference type="Pfam" id="PF13191">
    <property type="entry name" value="AAA_16"/>
    <property type="match status" value="1"/>
</dbReference>
<dbReference type="Gene3D" id="1.10.10.10">
    <property type="entry name" value="Winged helix-like DNA-binding domain superfamily/Winged helix DNA-binding domain"/>
    <property type="match status" value="1"/>
</dbReference>
<name>A0A101PV93_STRCK</name>
<dbReference type="PANTHER" id="PTHR16305">
    <property type="entry name" value="TESTICULAR SOLUBLE ADENYLYL CYCLASE"/>
    <property type="match status" value="1"/>
</dbReference>
<reference evidence="4 5" key="1">
    <citation type="submission" date="2015-10" db="EMBL/GenBank/DDBJ databases">
        <title>Draft genome sequence of Streptomyces corchorusii DSM 40340, type strain for the species Streptomyces corchorusii.</title>
        <authorList>
            <person name="Ruckert C."/>
            <person name="Winkler A."/>
            <person name="Kalinowski J."/>
            <person name="Kampfer P."/>
            <person name="Glaeser S."/>
        </authorList>
    </citation>
    <scope>NUCLEOTIDE SEQUENCE [LARGE SCALE GENOMIC DNA]</scope>
    <source>
        <strain evidence="4 5">DSM 40340</strain>
    </source>
</reference>
<feature type="domain" description="HTH luxR-type" evidence="3">
    <location>
        <begin position="837"/>
        <end position="902"/>
    </location>
</feature>
<dbReference type="GO" id="GO:0003677">
    <property type="term" value="F:DNA binding"/>
    <property type="evidence" value="ECO:0007669"/>
    <property type="project" value="InterPro"/>
</dbReference>
<dbReference type="PROSITE" id="PS50043">
    <property type="entry name" value="HTH_LUXR_2"/>
    <property type="match status" value="1"/>
</dbReference>
<keyword evidence="1" id="KW-0547">Nucleotide-binding</keyword>
<dbReference type="EMBL" id="LMWP01000044">
    <property type="protein sequence ID" value="KUN18353.1"/>
    <property type="molecule type" value="Genomic_DNA"/>
</dbReference>
<evidence type="ECO:0000259" key="3">
    <source>
        <dbReference type="PROSITE" id="PS50043"/>
    </source>
</evidence>
<protein>
    <submittedName>
        <fullName evidence="4">LuxR family transcriptional regulator</fullName>
    </submittedName>
</protein>
<proteinExistence type="predicted"/>
<evidence type="ECO:0000256" key="2">
    <source>
        <dbReference type="ARBA" id="ARBA00022840"/>
    </source>
</evidence>
<dbReference type="RefSeq" id="WP_059266006.1">
    <property type="nucleotide sequence ID" value="NZ_KQ948367.1"/>
</dbReference>
<dbReference type="InterPro" id="IPR036388">
    <property type="entry name" value="WH-like_DNA-bd_sf"/>
</dbReference>
<dbReference type="Pfam" id="PF00196">
    <property type="entry name" value="GerE"/>
    <property type="match status" value="1"/>
</dbReference>
<dbReference type="GO" id="GO:0006355">
    <property type="term" value="P:regulation of DNA-templated transcription"/>
    <property type="evidence" value="ECO:0007669"/>
    <property type="project" value="InterPro"/>
</dbReference>
<dbReference type="InterPro" id="IPR016032">
    <property type="entry name" value="Sig_transdc_resp-reg_C-effctor"/>
</dbReference>
<dbReference type="CDD" id="cd06170">
    <property type="entry name" value="LuxR_C_like"/>
    <property type="match status" value="1"/>
</dbReference>
<dbReference type="PRINTS" id="PR00038">
    <property type="entry name" value="HTHLUXR"/>
</dbReference>
<organism evidence="4 5">
    <name type="scientific">Streptomyces corchorusii</name>
    <name type="common">Streptomyces chibaensis</name>
    <dbReference type="NCBI Taxonomy" id="1903"/>
    <lineage>
        <taxon>Bacteria</taxon>
        <taxon>Bacillati</taxon>
        <taxon>Actinomycetota</taxon>
        <taxon>Actinomycetes</taxon>
        <taxon>Kitasatosporales</taxon>
        <taxon>Streptomycetaceae</taxon>
        <taxon>Streptomyces</taxon>
    </lineage>
</organism>
<dbReference type="SMART" id="SM00421">
    <property type="entry name" value="HTH_LUXR"/>
    <property type="match status" value="1"/>
</dbReference>
<dbReference type="GO" id="GO:0005524">
    <property type="term" value="F:ATP binding"/>
    <property type="evidence" value="ECO:0007669"/>
    <property type="project" value="UniProtKB-KW"/>
</dbReference>
<dbReference type="AlphaFoldDB" id="A0A101PV93"/>
<dbReference type="InterPro" id="IPR027417">
    <property type="entry name" value="P-loop_NTPase"/>
</dbReference>
<dbReference type="GO" id="GO:0005737">
    <property type="term" value="C:cytoplasm"/>
    <property type="evidence" value="ECO:0007669"/>
    <property type="project" value="TreeGrafter"/>
</dbReference>
<dbReference type="InterPro" id="IPR000792">
    <property type="entry name" value="Tscrpt_reg_LuxR_C"/>
</dbReference>
<evidence type="ECO:0000256" key="1">
    <source>
        <dbReference type="ARBA" id="ARBA00022741"/>
    </source>
</evidence>
<dbReference type="Gene3D" id="3.40.50.300">
    <property type="entry name" value="P-loop containing nucleotide triphosphate hydrolases"/>
    <property type="match status" value="1"/>
</dbReference>